<name>A8P6X3_COPC7</name>
<comment type="function">
    <text evidence="1">Plays a role in determining ER morphology.</text>
</comment>
<proteinExistence type="inferred from homology"/>
<evidence type="ECO:0000259" key="3">
    <source>
        <dbReference type="Pfam" id="PF10058"/>
    </source>
</evidence>
<dbReference type="OrthoDB" id="1725934at2759"/>
<dbReference type="KEGG" id="cci:CC1G_12136"/>
<keyword evidence="1" id="KW-0479">Metal-binding</keyword>
<dbReference type="GO" id="GO:0008270">
    <property type="term" value="F:zinc ion binding"/>
    <property type="evidence" value="ECO:0007669"/>
    <property type="project" value="UniProtKB-KW"/>
</dbReference>
<keyword evidence="1" id="KW-0256">Endoplasmic reticulum</keyword>
<sequence length="345" mass="39121">MSFLRRIWSKKADEDYETVLSNLANDIQKRQVKLSEIRLRERRSTLLVTLYTLAVWVAYVSLWYMGILPSIKGKLGVRNLKIEKAVKAVPVVIGPVIILFIRRIVQIWYERKGNAEEKTLQQLMKQRRDKVEEIKKKTNYYSTRDLLQKYDDVTPAETPLRRRNPPVPQNPFATPKPGTPQLDGRPLPVDPRLNTPVAVKTPVDPRLALSPSYPVAPPKKQWYDKVADALLGDDDHSYQSPSSRYALICEKCFTHNGLVKESMWEDAQYVCPKCNHFNASVRSKKLQRQGGSPSTPVGISRIPSQTPSPQSGLSPSPEPLRSGQPAPDRDLPTVDNDVSNMEVDE</sequence>
<protein>
    <recommendedName>
        <fullName evidence="1">Endoplasmic reticulum junction formation protein lunapark</fullName>
    </recommendedName>
</protein>
<comment type="similarity">
    <text evidence="1">Belongs to the lunapark family.</text>
</comment>
<dbReference type="Pfam" id="PF10058">
    <property type="entry name" value="Zn_ribbon_10"/>
    <property type="match status" value="1"/>
</dbReference>
<dbReference type="GO" id="GO:1903373">
    <property type="term" value="P:positive regulation of endoplasmic reticulum tubular network organization"/>
    <property type="evidence" value="ECO:0007669"/>
    <property type="project" value="UniProtKB-UniRule"/>
</dbReference>
<dbReference type="EMBL" id="AACS02000005">
    <property type="protein sequence ID" value="EAU82556.1"/>
    <property type="molecule type" value="Genomic_DNA"/>
</dbReference>
<dbReference type="AlphaFoldDB" id="A8P6X3"/>
<dbReference type="OMA" id="CGYFNPS"/>
<keyword evidence="1" id="KW-0472">Membrane</keyword>
<keyword evidence="1" id="KW-0862">Zinc</keyword>
<dbReference type="InterPro" id="IPR040115">
    <property type="entry name" value="Lnp"/>
</dbReference>
<feature type="compositionally biased region" description="Polar residues" evidence="2">
    <location>
        <begin position="289"/>
        <end position="314"/>
    </location>
</feature>
<keyword evidence="1" id="KW-0812">Transmembrane</keyword>
<evidence type="ECO:0000313" key="4">
    <source>
        <dbReference type="EMBL" id="EAU82556.1"/>
    </source>
</evidence>
<keyword evidence="1" id="KW-0863">Zinc-finger</keyword>
<evidence type="ECO:0000256" key="2">
    <source>
        <dbReference type="SAM" id="MobiDB-lite"/>
    </source>
</evidence>
<feature type="region of interest" description="Disordered" evidence="2">
    <location>
        <begin position="154"/>
        <end position="184"/>
    </location>
</feature>
<dbReference type="GO" id="GO:0098826">
    <property type="term" value="C:endoplasmic reticulum tubular network membrane"/>
    <property type="evidence" value="ECO:0007669"/>
    <property type="project" value="UniProtKB-UniRule"/>
</dbReference>
<feature type="transmembrane region" description="Helical" evidence="1">
    <location>
        <begin position="85"/>
        <end position="105"/>
    </location>
</feature>
<dbReference type="GO" id="GO:0071788">
    <property type="term" value="P:endoplasmic reticulum tubular network maintenance"/>
    <property type="evidence" value="ECO:0007669"/>
    <property type="project" value="UniProtKB-UniRule"/>
</dbReference>
<feature type="region of interest" description="Disordered" evidence="2">
    <location>
        <begin position="282"/>
        <end position="345"/>
    </location>
</feature>
<evidence type="ECO:0000313" key="5">
    <source>
        <dbReference type="Proteomes" id="UP000001861"/>
    </source>
</evidence>
<dbReference type="InterPro" id="IPR019273">
    <property type="entry name" value="Lunapark_Znf"/>
</dbReference>
<dbReference type="FunCoup" id="A8P6X3">
    <property type="interactions" value="66"/>
</dbReference>
<dbReference type="VEuPathDB" id="FungiDB:CC1G_12136"/>
<keyword evidence="5" id="KW-1185">Reference proteome</keyword>
<dbReference type="PANTHER" id="PTHR22166:SF12">
    <property type="entry name" value="ENDOPLASMIC RETICULUM JUNCTION FORMATION PROTEIN LUNAPARK"/>
    <property type="match status" value="1"/>
</dbReference>
<keyword evidence="1" id="KW-1133">Transmembrane helix</keyword>
<dbReference type="InParanoid" id="A8P6X3"/>
<comment type="caution">
    <text evidence="4">The sequence shown here is derived from an EMBL/GenBank/DDBJ whole genome shotgun (WGS) entry which is preliminary data.</text>
</comment>
<reference evidence="4 5" key="1">
    <citation type="journal article" date="2010" name="Proc. Natl. Acad. Sci. U.S.A.">
        <title>Insights into evolution of multicellular fungi from the assembled chromosomes of the mushroom Coprinopsis cinerea (Coprinus cinereus).</title>
        <authorList>
            <person name="Stajich J.E."/>
            <person name="Wilke S.K."/>
            <person name="Ahren D."/>
            <person name="Au C.H."/>
            <person name="Birren B.W."/>
            <person name="Borodovsky M."/>
            <person name="Burns C."/>
            <person name="Canback B."/>
            <person name="Casselton L.A."/>
            <person name="Cheng C.K."/>
            <person name="Deng J."/>
            <person name="Dietrich F.S."/>
            <person name="Fargo D.C."/>
            <person name="Farman M.L."/>
            <person name="Gathman A.C."/>
            <person name="Goldberg J."/>
            <person name="Guigo R."/>
            <person name="Hoegger P.J."/>
            <person name="Hooker J.B."/>
            <person name="Huggins A."/>
            <person name="James T.Y."/>
            <person name="Kamada T."/>
            <person name="Kilaru S."/>
            <person name="Kodira C."/>
            <person name="Kues U."/>
            <person name="Kupfer D."/>
            <person name="Kwan H.S."/>
            <person name="Lomsadze A."/>
            <person name="Li W."/>
            <person name="Lilly W.W."/>
            <person name="Ma L.J."/>
            <person name="Mackey A.J."/>
            <person name="Manning G."/>
            <person name="Martin F."/>
            <person name="Muraguchi H."/>
            <person name="Natvig D.O."/>
            <person name="Palmerini H."/>
            <person name="Ramesh M.A."/>
            <person name="Rehmeyer C.J."/>
            <person name="Roe B.A."/>
            <person name="Shenoy N."/>
            <person name="Stanke M."/>
            <person name="Ter-Hovhannisyan V."/>
            <person name="Tunlid A."/>
            <person name="Velagapudi R."/>
            <person name="Vision T.J."/>
            <person name="Zeng Q."/>
            <person name="Zolan M.E."/>
            <person name="Pukkila P.J."/>
        </authorList>
    </citation>
    <scope>NUCLEOTIDE SEQUENCE [LARGE SCALE GENOMIC DNA]</scope>
    <source>
        <strain evidence="5">Okayama-7 / 130 / ATCC MYA-4618 / FGSC 9003</strain>
    </source>
</reference>
<evidence type="ECO:0000256" key="1">
    <source>
        <dbReference type="RuleBase" id="RU367073"/>
    </source>
</evidence>
<organism evidence="4 5">
    <name type="scientific">Coprinopsis cinerea (strain Okayama-7 / 130 / ATCC MYA-4618 / FGSC 9003)</name>
    <name type="common">Inky cap fungus</name>
    <name type="synonym">Hormographiella aspergillata</name>
    <dbReference type="NCBI Taxonomy" id="240176"/>
    <lineage>
        <taxon>Eukaryota</taxon>
        <taxon>Fungi</taxon>
        <taxon>Dikarya</taxon>
        <taxon>Basidiomycota</taxon>
        <taxon>Agaricomycotina</taxon>
        <taxon>Agaricomycetes</taxon>
        <taxon>Agaricomycetidae</taxon>
        <taxon>Agaricales</taxon>
        <taxon>Agaricineae</taxon>
        <taxon>Psathyrellaceae</taxon>
        <taxon>Coprinopsis</taxon>
    </lineage>
</organism>
<dbReference type="GeneID" id="6015864"/>
<dbReference type="Proteomes" id="UP000001861">
    <property type="component" value="Unassembled WGS sequence"/>
</dbReference>
<dbReference type="RefSeq" id="XP_001839245.1">
    <property type="nucleotide sequence ID" value="XM_001839193.2"/>
</dbReference>
<comment type="domain">
    <text evidence="1">The C4-type zinc finger motif is necessary both for its ER three-way tubular junction localization and formation.</text>
</comment>
<feature type="domain" description="Lunapark zinc ribbon" evidence="3">
    <location>
        <begin position="222"/>
        <end position="278"/>
    </location>
</feature>
<feature type="transmembrane region" description="Helical" evidence="1">
    <location>
        <begin position="45"/>
        <end position="65"/>
    </location>
</feature>
<gene>
    <name evidence="4" type="ORF">CC1G_12136</name>
</gene>
<comment type="subcellular location">
    <subcellularLocation>
        <location evidence="1">Endoplasmic reticulum membrane</location>
        <topology evidence="1">Multi-pass membrane protein</topology>
    </subcellularLocation>
</comment>
<dbReference type="PANTHER" id="PTHR22166">
    <property type="entry name" value="ENDOPLASMIC RETICULUM JUNCTION FORMATION PROTEIN LUNAPARK"/>
    <property type="match status" value="1"/>
</dbReference>
<dbReference type="eggNOG" id="KOG2846">
    <property type="taxonomic scope" value="Eukaryota"/>
</dbReference>
<accession>A8P6X3</accession>